<keyword evidence="3" id="KW-1185">Reference proteome</keyword>
<dbReference type="GeneID" id="67176633"/>
<dbReference type="Proteomes" id="UP000826254">
    <property type="component" value="Chromosome"/>
</dbReference>
<organism evidence="2 3">
    <name type="scientific">Halobaculum magnesiiphilum</name>
    <dbReference type="NCBI Taxonomy" id="1017351"/>
    <lineage>
        <taxon>Archaea</taxon>
        <taxon>Methanobacteriati</taxon>
        <taxon>Methanobacteriota</taxon>
        <taxon>Stenosarchaea group</taxon>
        <taxon>Halobacteria</taxon>
        <taxon>Halobacteriales</taxon>
        <taxon>Haloferacaceae</taxon>
        <taxon>Halobaculum</taxon>
    </lineage>
</organism>
<proteinExistence type="predicted"/>
<evidence type="ECO:0000313" key="3">
    <source>
        <dbReference type="Proteomes" id="UP000826254"/>
    </source>
</evidence>
<dbReference type="RefSeq" id="WP_222607557.1">
    <property type="nucleotide sequence ID" value="NZ_CP081958.1"/>
</dbReference>
<gene>
    <name evidence="2" type="ORF">K6T50_00785</name>
</gene>
<evidence type="ECO:0000256" key="1">
    <source>
        <dbReference type="SAM" id="MobiDB-lite"/>
    </source>
</evidence>
<feature type="region of interest" description="Disordered" evidence="1">
    <location>
        <begin position="1"/>
        <end position="41"/>
    </location>
</feature>
<reference evidence="2 3" key="1">
    <citation type="journal article" date="2021" name="Int. J. Syst. Evol. Microbiol.">
        <title>Halobaculum halophilum sp. nov. and Halobaculum salinum sp. nov., isolated from salt lake and saline soil.</title>
        <authorList>
            <person name="Cui H.L."/>
            <person name="Shi X.W."/>
            <person name="Yin X.M."/>
            <person name="Yang X.Y."/>
            <person name="Hou J."/>
            <person name="Zhu L."/>
        </authorList>
    </citation>
    <scope>NUCLEOTIDE SEQUENCE [LARGE SCALE GENOMIC DNA]</scope>
    <source>
        <strain evidence="2 3">NBRC 109044</strain>
    </source>
</reference>
<sequence length="127" mass="13257">MTLDTNTDVEEIRKVQDEAGDKQPPANQAEQARTNDRLGNADAVFTDKLTPSTSGEVLPSHEVKEGCEVLVLADPDNAGPIYIGPEGSETIPLAKGNGVTKRVSNTDALAAKASSDGDTLHITGESA</sequence>
<protein>
    <submittedName>
        <fullName evidence="2">Uncharacterized protein</fullName>
    </submittedName>
</protein>
<dbReference type="AlphaFoldDB" id="A0A8T8WD29"/>
<dbReference type="KEGG" id="hmp:K6T50_00785"/>
<accession>A0A8T8WD29</accession>
<name>A0A8T8WD29_9EURY</name>
<evidence type="ECO:0000313" key="2">
    <source>
        <dbReference type="EMBL" id="QZP37749.1"/>
    </source>
</evidence>
<dbReference type="EMBL" id="CP081958">
    <property type="protein sequence ID" value="QZP37749.1"/>
    <property type="molecule type" value="Genomic_DNA"/>
</dbReference>
<feature type="compositionally biased region" description="Basic and acidic residues" evidence="1">
    <location>
        <begin position="10"/>
        <end position="21"/>
    </location>
</feature>